<dbReference type="Gene3D" id="1.20.1050.10">
    <property type="match status" value="1"/>
</dbReference>
<proteinExistence type="predicted"/>
<reference evidence="1 2" key="1">
    <citation type="submission" date="2015-07" db="EMBL/GenBank/DDBJ databases">
        <authorList>
            <person name="Voget S."/>
            <person name="Dogs M."/>
            <person name="Brinkhoff T.H."/>
            <person name="Daniel R."/>
        </authorList>
    </citation>
    <scope>NUCLEOTIDE SEQUENCE [LARGE SCALE GENOMIC DNA]</scope>
    <source>
        <strain evidence="1 2">B14</strain>
    </source>
</reference>
<dbReference type="PANTHER" id="PTHR42673:SF4">
    <property type="entry name" value="MALEYLACETOACETATE ISOMERASE"/>
    <property type="match status" value="1"/>
</dbReference>
<dbReference type="Proteomes" id="UP001318682">
    <property type="component" value="Chromosome"/>
</dbReference>
<name>A0ABZ2BVU2_9RHOB</name>
<evidence type="ECO:0000313" key="1">
    <source>
        <dbReference type="EMBL" id="WVX49828.1"/>
    </source>
</evidence>
<dbReference type="PANTHER" id="PTHR42673">
    <property type="entry name" value="MALEYLACETOACETATE ISOMERASE"/>
    <property type="match status" value="1"/>
</dbReference>
<organism evidence="1 2">
    <name type="scientific">Roseobacter fucihabitans</name>
    <dbReference type="NCBI Taxonomy" id="1537242"/>
    <lineage>
        <taxon>Bacteria</taxon>
        <taxon>Pseudomonadati</taxon>
        <taxon>Pseudomonadota</taxon>
        <taxon>Alphaproteobacteria</taxon>
        <taxon>Rhodobacterales</taxon>
        <taxon>Roseobacteraceae</taxon>
        <taxon>Roseobacter</taxon>
    </lineage>
</organism>
<protein>
    <submittedName>
        <fullName evidence="1">Uncharacterized protein</fullName>
    </submittedName>
</protein>
<dbReference type="EMBL" id="CP143423">
    <property type="protein sequence ID" value="WVX49828.1"/>
    <property type="molecule type" value="Genomic_DNA"/>
</dbReference>
<keyword evidence="2" id="KW-1185">Reference proteome</keyword>
<sequence>MLTQSLATLDYLDHIAPDPALLPEDPALRAKVRAAAQVIALDIYPLNNFKGVSRLKSEYGLTANQGIEWMRH</sequence>
<accession>A0ABZ2BVU2</accession>
<gene>
    <name evidence="1" type="ORF">ROLI_029230</name>
</gene>
<reference evidence="2" key="2">
    <citation type="submission" date="2024-01" db="EMBL/GenBank/DDBJ databases">
        <title>Roseobacter fucihabitans sp. nov., isolated from the brown alga Fucus spiralis.</title>
        <authorList>
            <person name="Hahnke S."/>
            <person name="Berger M."/>
            <person name="Schlingloff A."/>
            <person name="Athale I."/>
            <person name="Neumann-Schaal M."/>
            <person name="Adenaya A."/>
            <person name="Poehlein A."/>
            <person name="Daniel R."/>
            <person name="Pertersen J."/>
            <person name="Brinkhoff T."/>
        </authorList>
    </citation>
    <scope>NUCLEOTIDE SEQUENCE [LARGE SCALE GENOMIC DNA]</scope>
    <source>
        <strain evidence="2">B14</strain>
    </source>
</reference>
<evidence type="ECO:0000313" key="2">
    <source>
        <dbReference type="Proteomes" id="UP001318682"/>
    </source>
</evidence>